<feature type="domain" description="Alpha-L-rhamnosidase six-hairpin glycosidase" evidence="2">
    <location>
        <begin position="358"/>
        <end position="556"/>
    </location>
</feature>
<protein>
    <submittedName>
        <fullName evidence="4">Alpha-L-rhamnosidase C</fullName>
    </submittedName>
</protein>
<dbReference type="EMBL" id="JAAQPF010000021">
    <property type="protein sequence ID" value="KAF5720258.1"/>
    <property type="molecule type" value="Genomic_DNA"/>
</dbReference>
<dbReference type="Gene3D" id="1.50.10.10">
    <property type="match status" value="1"/>
</dbReference>
<dbReference type="GO" id="GO:0003824">
    <property type="term" value="F:catalytic activity"/>
    <property type="evidence" value="ECO:0007669"/>
    <property type="project" value="UniProtKB-ARBA"/>
</dbReference>
<dbReference type="PANTHER" id="PTHR34987">
    <property type="entry name" value="C, PUTATIVE (AFU_ORTHOLOGUE AFUA_3G02880)-RELATED"/>
    <property type="match status" value="1"/>
</dbReference>
<dbReference type="InterPro" id="IPR035398">
    <property type="entry name" value="Bac_rhamnosid_C"/>
</dbReference>
<accession>A0A8H5YX00</accession>
<evidence type="ECO:0000313" key="5">
    <source>
        <dbReference type="Proteomes" id="UP000532311"/>
    </source>
</evidence>
<dbReference type="InterPro" id="IPR008928">
    <property type="entry name" value="6-hairpin_glycosidase_sf"/>
</dbReference>
<dbReference type="Pfam" id="PF17389">
    <property type="entry name" value="Bac_rhamnosid6H"/>
    <property type="match status" value="1"/>
</dbReference>
<keyword evidence="5" id="KW-1185">Reference proteome</keyword>
<feature type="domain" description="Alpha-L-rhamnosidase C-terminal" evidence="3">
    <location>
        <begin position="679"/>
        <end position="745"/>
    </location>
</feature>
<dbReference type="GO" id="GO:0005975">
    <property type="term" value="P:carbohydrate metabolic process"/>
    <property type="evidence" value="ECO:0007669"/>
    <property type="project" value="InterPro"/>
</dbReference>
<evidence type="ECO:0000259" key="2">
    <source>
        <dbReference type="Pfam" id="PF17389"/>
    </source>
</evidence>
<dbReference type="Gene3D" id="2.60.120.560">
    <property type="entry name" value="Exo-inulinase, domain 1"/>
    <property type="match status" value="1"/>
</dbReference>
<evidence type="ECO:0000313" key="4">
    <source>
        <dbReference type="EMBL" id="KAF5720258.1"/>
    </source>
</evidence>
<gene>
    <name evidence="4" type="ORF">FGLOB1_768</name>
</gene>
<dbReference type="InterPro" id="IPR012341">
    <property type="entry name" value="6hp_glycosidase-like_sf"/>
</dbReference>
<dbReference type="Gene3D" id="2.60.420.10">
    <property type="entry name" value="Maltose phosphorylase, domain 3"/>
    <property type="match status" value="1"/>
</dbReference>
<dbReference type="SUPFAM" id="SSF48208">
    <property type="entry name" value="Six-hairpin glycosidases"/>
    <property type="match status" value="1"/>
</dbReference>
<keyword evidence="1" id="KW-0732">Signal</keyword>
<dbReference type="PANTHER" id="PTHR34987:SF4">
    <property type="entry name" value="ALPHA-L-RHAMNOSIDASE C-TERMINAL DOMAIN-CONTAINING PROTEIN"/>
    <property type="match status" value="1"/>
</dbReference>
<feature type="chain" id="PRO_5034447405" evidence="1">
    <location>
        <begin position="19"/>
        <end position="782"/>
    </location>
</feature>
<dbReference type="Proteomes" id="UP000532311">
    <property type="component" value="Unassembled WGS sequence"/>
</dbReference>
<organism evidence="4 5">
    <name type="scientific">Fusarium globosum</name>
    <dbReference type="NCBI Taxonomy" id="78864"/>
    <lineage>
        <taxon>Eukaryota</taxon>
        <taxon>Fungi</taxon>
        <taxon>Dikarya</taxon>
        <taxon>Ascomycota</taxon>
        <taxon>Pezizomycotina</taxon>
        <taxon>Sordariomycetes</taxon>
        <taxon>Hypocreomycetidae</taxon>
        <taxon>Hypocreales</taxon>
        <taxon>Nectriaceae</taxon>
        <taxon>Fusarium</taxon>
        <taxon>Fusarium fujikuroi species complex</taxon>
    </lineage>
</organism>
<dbReference type="Pfam" id="PF17390">
    <property type="entry name" value="Bac_rhamnosid_C"/>
    <property type="match status" value="1"/>
</dbReference>
<feature type="signal peptide" evidence="1">
    <location>
        <begin position="1"/>
        <end position="18"/>
    </location>
</feature>
<dbReference type="InterPro" id="IPR035396">
    <property type="entry name" value="Bac_rhamnosid6H"/>
</dbReference>
<evidence type="ECO:0000256" key="1">
    <source>
        <dbReference type="SAM" id="SignalP"/>
    </source>
</evidence>
<dbReference type="AlphaFoldDB" id="A0A8H5YX00"/>
<sequence length="782" mass="85225">MLLQAAASLLLVAGSALAGPVARADKNEVIYGSKGTVSLSSDGKKPHIMILDYGEIVEGHPTFEVASASGDTLAFEFTYAESKYAFSNYQSDGPLPLAAAMDTYRVNRYNISKRETFNHRLVQGAFRYQKLNLSSNGELRLKKIGVKPTVHTTPLAKLPGGFECSDEDFNRIWLTGARTAQLTEIPKNTIPDFWQVSKEGSLVESSAPQALGSAAAAQLTAYQIDFQVKPVTGEFSFSVLSDTLNEAIIVTCDVKTGKVTATGASKSGAIPSSADAKVGEWMSVHAKVNMTEISVVVNNKTVLDFTQTGKFYGSFGLGAPLGHSAYFRNLKAATLDGTEIYSNNLTDPSFLKDFFMGTNPADTIVDGSRRDRIAYTGDLDVALGSTYASTYGKSFVEGSLDLLGSYQATPGFFIPTAKIQQEPLKELLDVNITGLIGYSFNFLNALAKNYEVLGDKKFAKEWAPRTTAMLDWAHSQLKNGLFTLDDPAFTGDWNYYDPPQTGASSKFNALYAYSLQQTQPLLKDAGVNTTVYQTRLDNLRKAIHSNLWNDTLQAYVLSNESYNISASSPFSTMNKELQLKAGPLAFSNATAKSGFAQKISPYSSAYHLRAAFESEDDVIVKRLLKSLWAPMASPVHANYTNCFWETLDPDGTPGLGIITSLCHGWASGPTAELSRHVLGVQAVEPGYKKWDVKPLTLGLEWAKGRVPTEYGNIEVDWKFKSGLLQMTVRGPKNGDTEGTVYLPRPLRTPLEKSVIKVNGKVVKGEKFTVPCGQKVNIKQTRA</sequence>
<evidence type="ECO:0000259" key="3">
    <source>
        <dbReference type="Pfam" id="PF17390"/>
    </source>
</evidence>
<reference evidence="4 5" key="1">
    <citation type="submission" date="2020-05" db="EMBL/GenBank/DDBJ databases">
        <title>Identification and distribution of gene clusters putatively required for synthesis of sphingolipid metabolism inhibitors in phylogenetically diverse species of the filamentous fungus Fusarium.</title>
        <authorList>
            <person name="Kim H.-S."/>
            <person name="Busman M."/>
            <person name="Brown D.W."/>
            <person name="Divon H."/>
            <person name="Uhlig S."/>
            <person name="Proctor R.H."/>
        </authorList>
    </citation>
    <scope>NUCLEOTIDE SEQUENCE [LARGE SCALE GENOMIC DNA]</scope>
    <source>
        <strain evidence="4 5">NRRL 26131</strain>
    </source>
</reference>
<proteinExistence type="predicted"/>
<comment type="caution">
    <text evidence="4">The sequence shown here is derived from an EMBL/GenBank/DDBJ whole genome shotgun (WGS) entry which is preliminary data.</text>
</comment>
<name>A0A8H5YX00_9HYPO</name>